<keyword evidence="4" id="KW-0479">Metal-binding</keyword>
<dbReference type="GO" id="GO:0004222">
    <property type="term" value="F:metalloendopeptidase activity"/>
    <property type="evidence" value="ECO:0007669"/>
    <property type="project" value="InterPro"/>
</dbReference>
<sequence length="704" mass="79146">MDLTVDPCEDFFKYTCGNWIAKNPIPPAANTMTIIKGMEDQLHERIRDVLRANPSPGDSVPVRDAKTLYAACVNTATLESLGLEPLTSIMKNYGGGWPMTLYGWNGWDFDWQETAAAWMRNLDQANLGLSGRDLYLEPSFQAILFAYKDLMKETAKLVRDHLGSYVSDEDIEQQAEGVIAFESELAQIMMPDEDRLNHTKLYNKLSLADLQNATDAIAPKVIMMPDEDRLNHTKLYNKLSLADLQNATDAIAPKVSFDGYSLQITWTTFLNALFSSVGQTWDSRDEVVCYATDFMARLADLLVQTPKKTIANYLHWRLVYAAGDETNLAMRDLFFRFSQNVSGIDEPPERHYECTDLVNNLMGMAVGSVYVSKFFPPSAKQEVEQLVKDLKAAFDGILDSIDWIDAATLEKAKEKNDAIRAFIGYPDFILDPEALADYYFGFTVDEGSHLRNIFSLLSWKWRRQAFGVNSSVNRDAWIIHPTVVDAFYYPSMNSITFPAGILQSPFYEQGRPAAMNFGGIGMVIGHEITHGFDPSGRQYDAHGNLVDWWTDATAEAFGQRAQCFVDQYDGYQVPELSDFLEDPHVNGLLTLGENIADNGGLSEAWFAYLNYIDRNGTEPSLPGLDFLTPEQLFFVTFAYNWCGHSTVQALLNAIMYDQHSPPKFRIYGTLSNNAAFAEAFGCNANHFMVNGNDSCVMWGAEEQR</sequence>
<dbReference type="InterPro" id="IPR024079">
    <property type="entry name" value="MetalloPept_cat_dom_sf"/>
</dbReference>
<dbReference type="Proteomes" id="UP000677054">
    <property type="component" value="Unassembled WGS sequence"/>
</dbReference>
<dbReference type="EMBL" id="CAJPEV010005792">
    <property type="protein sequence ID" value="CAG0903525.1"/>
    <property type="molecule type" value="Genomic_DNA"/>
</dbReference>
<dbReference type="InterPro" id="IPR042089">
    <property type="entry name" value="Peptidase_M13_dom_2"/>
</dbReference>
<evidence type="ECO:0000256" key="1">
    <source>
        <dbReference type="ARBA" id="ARBA00001947"/>
    </source>
</evidence>
<dbReference type="EMBL" id="LR905309">
    <property type="protein sequence ID" value="CAD7253407.1"/>
    <property type="molecule type" value="Genomic_DNA"/>
</dbReference>
<dbReference type="Pfam" id="PF01431">
    <property type="entry name" value="Peptidase_M13"/>
    <property type="match status" value="1"/>
</dbReference>
<dbReference type="PANTHER" id="PTHR11733:SF237">
    <property type="entry name" value="NEPRILYSIN-LIKE 4"/>
    <property type="match status" value="1"/>
</dbReference>
<evidence type="ECO:0000256" key="4">
    <source>
        <dbReference type="ARBA" id="ARBA00022723"/>
    </source>
</evidence>
<protein>
    <recommendedName>
        <fullName evidence="12">Endothelin-converting enzyme 1</fullName>
    </recommendedName>
</protein>
<keyword evidence="5" id="KW-0378">Hydrolase</keyword>
<dbReference type="PANTHER" id="PTHR11733">
    <property type="entry name" value="ZINC METALLOPROTEASE FAMILY M13 NEPRILYSIN-RELATED"/>
    <property type="match status" value="1"/>
</dbReference>
<dbReference type="InterPro" id="IPR018497">
    <property type="entry name" value="Peptidase_M13_C"/>
</dbReference>
<evidence type="ECO:0000259" key="8">
    <source>
        <dbReference type="Pfam" id="PF01431"/>
    </source>
</evidence>
<dbReference type="Pfam" id="PF05649">
    <property type="entry name" value="Peptidase_M13_N"/>
    <property type="match status" value="3"/>
</dbReference>
<feature type="non-terminal residue" evidence="10">
    <location>
        <position position="704"/>
    </location>
</feature>
<accession>A0A7R9AFQ8</accession>
<evidence type="ECO:0000313" key="11">
    <source>
        <dbReference type="Proteomes" id="UP000677054"/>
    </source>
</evidence>
<dbReference type="AlphaFoldDB" id="A0A7R9AFQ8"/>
<dbReference type="Gene3D" id="1.10.1380.10">
    <property type="entry name" value="Neutral endopeptidase , domain2"/>
    <property type="match status" value="1"/>
</dbReference>
<evidence type="ECO:0000256" key="3">
    <source>
        <dbReference type="ARBA" id="ARBA00022670"/>
    </source>
</evidence>
<dbReference type="OrthoDB" id="6475849at2759"/>
<dbReference type="Gene3D" id="3.40.390.10">
    <property type="entry name" value="Collagenase (Catalytic Domain)"/>
    <property type="match status" value="1"/>
</dbReference>
<dbReference type="CDD" id="cd08662">
    <property type="entry name" value="M13"/>
    <property type="match status" value="1"/>
</dbReference>
<organism evidence="10">
    <name type="scientific">Darwinula stevensoni</name>
    <dbReference type="NCBI Taxonomy" id="69355"/>
    <lineage>
        <taxon>Eukaryota</taxon>
        <taxon>Metazoa</taxon>
        <taxon>Ecdysozoa</taxon>
        <taxon>Arthropoda</taxon>
        <taxon>Crustacea</taxon>
        <taxon>Oligostraca</taxon>
        <taxon>Ostracoda</taxon>
        <taxon>Podocopa</taxon>
        <taxon>Podocopida</taxon>
        <taxon>Darwinulocopina</taxon>
        <taxon>Darwinuloidea</taxon>
        <taxon>Darwinulidae</taxon>
        <taxon>Darwinula</taxon>
    </lineage>
</organism>
<dbReference type="PRINTS" id="PR00786">
    <property type="entry name" value="NEPRILYSIN"/>
</dbReference>
<keyword evidence="6" id="KW-0862">Zinc</keyword>
<dbReference type="GO" id="GO:0005886">
    <property type="term" value="C:plasma membrane"/>
    <property type="evidence" value="ECO:0007669"/>
    <property type="project" value="TreeGrafter"/>
</dbReference>
<dbReference type="InterPro" id="IPR000718">
    <property type="entry name" value="Peptidase_M13"/>
</dbReference>
<proteinExistence type="inferred from homology"/>
<dbReference type="PROSITE" id="PS51885">
    <property type="entry name" value="NEPRILYSIN"/>
    <property type="match status" value="1"/>
</dbReference>
<keyword evidence="11" id="KW-1185">Reference proteome</keyword>
<feature type="domain" description="Peptidase M13 N-terminal" evidence="9">
    <location>
        <begin position="7"/>
        <end position="120"/>
    </location>
</feature>
<evidence type="ECO:0000259" key="9">
    <source>
        <dbReference type="Pfam" id="PF05649"/>
    </source>
</evidence>
<keyword evidence="7" id="KW-0482">Metalloprotease</keyword>
<dbReference type="GO" id="GO:0016485">
    <property type="term" value="P:protein processing"/>
    <property type="evidence" value="ECO:0007669"/>
    <property type="project" value="TreeGrafter"/>
</dbReference>
<dbReference type="InterPro" id="IPR008753">
    <property type="entry name" value="Peptidase_M13_N"/>
</dbReference>
<feature type="domain" description="Peptidase M13 C-terminal" evidence="8">
    <location>
        <begin position="486"/>
        <end position="689"/>
    </location>
</feature>
<dbReference type="SUPFAM" id="SSF55486">
    <property type="entry name" value="Metalloproteases ('zincins'), catalytic domain"/>
    <property type="match status" value="2"/>
</dbReference>
<feature type="domain" description="Peptidase M13 N-terminal" evidence="9">
    <location>
        <begin position="222"/>
        <end position="426"/>
    </location>
</feature>
<evidence type="ECO:0000256" key="5">
    <source>
        <dbReference type="ARBA" id="ARBA00022801"/>
    </source>
</evidence>
<gene>
    <name evidence="10" type="ORF">DSTB1V02_LOCUS13157</name>
</gene>
<evidence type="ECO:0000256" key="2">
    <source>
        <dbReference type="ARBA" id="ARBA00007357"/>
    </source>
</evidence>
<keyword evidence="3" id="KW-0645">Protease</keyword>
<dbReference type="GO" id="GO:0046872">
    <property type="term" value="F:metal ion binding"/>
    <property type="evidence" value="ECO:0007669"/>
    <property type="project" value="UniProtKB-KW"/>
</dbReference>
<comment type="similarity">
    <text evidence="2">Belongs to the peptidase M13 family.</text>
</comment>
<name>A0A7R9AFQ8_9CRUS</name>
<reference evidence="10" key="1">
    <citation type="submission" date="2020-11" db="EMBL/GenBank/DDBJ databases">
        <authorList>
            <person name="Tran Van P."/>
        </authorList>
    </citation>
    <scope>NUCLEOTIDE SEQUENCE</scope>
</reference>
<evidence type="ECO:0000256" key="7">
    <source>
        <dbReference type="ARBA" id="ARBA00023049"/>
    </source>
</evidence>
<feature type="domain" description="Peptidase M13 N-terminal" evidence="9">
    <location>
        <begin position="121"/>
        <end position="216"/>
    </location>
</feature>
<evidence type="ECO:0000256" key="6">
    <source>
        <dbReference type="ARBA" id="ARBA00022833"/>
    </source>
</evidence>
<evidence type="ECO:0008006" key="12">
    <source>
        <dbReference type="Google" id="ProtNLM"/>
    </source>
</evidence>
<comment type="cofactor">
    <cofactor evidence="1">
        <name>Zn(2+)</name>
        <dbReference type="ChEBI" id="CHEBI:29105"/>
    </cofactor>
</comment>
<evidence type="ECO:0000313" key="10">
    <source>
        <dbReference type="EMBL" id="CAD7253407.1"/>
    </source>
</evidence>